<evidence type="ECO:0000313" key="17">
    <source>
        <dbReference type="Proteomes" id="UP000673197"/>
    </source>
</evidence>
<dbReference type="Pfam" id="PF13155">
    <property type="entry name" value="Toprim_2"/>
    <property type="match status" value="1"/>
</dbReference>
<dbReference type="Pfam" id="PF10410">
    <property type="entry name" value="DnaB_bind"/>
    <property type="match status" value="1"/>
</dbReference>
<keyword evidence="6 12" id="KW-0479">Metal-binding</keyword>
<evidence type="ECO:0000256" key="4">
    <source>
        <dbReference type="ARBA" id="ARBA00022695"/>
    </source>
</evidence>
<keyword evidence="9" id="KW-0460">Magnesium</keyword>
<evidence type="ECO:0000256" key="8">
    <source>
        <dbReference type="ARBA" id="ARBA00022833"/>
    </source>
</evidence>
<dbReference type="PROSITE" id="PS50880">
    <property type="entry name" value="TOPRIM"/>
    <property type="match status" value="1"/>
</dbReference>
<feature type="compositionally biased region" description="Basic and acidic residues" evidence="14">
    <location>
        <begin position="482"/>
        <end position="502"/>
    </location>
</feature>
<dbReference type="PANTHER" id="PTHR30313:SF2">
    <property type="entry name" value="DNA PRIMASE"/>
    <property type="match status" value="1"/>
</dbReference>
<comment type="cofactor">
    <cofactor evidence="12 13">
        <name>Zn(2+)</name>
        <dbReference type="ChEBI" id="CHEBI:29105"/>
    </cofactor>
    <text evidence="12 13">Binds 1 zinc ion per monomer.</text>
</comment>
<gene>
    <name evidence="12" type="primary">dnaG</name>
    <name evidence="16" type="ORF">JTJ32_12150</name>
</gene>
<evidence type="ECO:0000256" key="6">
    <source>
        <dbReference type="ARBA" id="ARBA00022723"/>
    </source>
</evidence>
<dbReference type="HAMAP" id="MF_00974">
    <property type="entry name" value="DNA_primase_DnaG"/>
    <property type="match status" value="1"/>
</dbReference>
<keyword evidence="7 12" id="KW-0863">Zinc-finger</keyword>
<evidence type="ECO:0000256" key="13">
    <source>
        <dbReference type="PIRNR" id="PIRNR002811"/>
    </source>
</evidence>
<dbReference type="SUPFAM" id="SSF56731">
    <property type="entry name" value="DNA primase core"/>
    <property type="match status" value="1"/>
</dbReference>
<evidence type="ECO:0000256" key="1">
    <source>
        <dbReference type="ARBA" id="ARBA00022478"/>
    </source>
</evidence>
<keyword evidence="4 12" id="KW-0548">Nucleotidyltransferase</keyword>
<dbReference type="Pfam" id="PF08275">
    <property type="entry name" value="DNAG_N"/>
    <property type="match status" value="1"/>
</dbReference>
<evidence type="ECO:0000259" key="15">
    <source>
        <dbReference type="PROSITE" id="PS50880"/>
    </source>
</evidence>
<keyword evidence="2 12" id="KW-0639">Primosome</keyword>
<accession>A0ABS4C705</accession>
<comment type="similarity">
    <text evidence="12 13">Belongs to the DnaG primase family.</text>
</comment>
<dbReference type="InterPro" id="IPR030846">
    <property type="entry name" value="DnaG_bac"/>
</dbReference>
<dbReference type="InterPro" id="IPR037068">
    <property type="entry name" value="DNA_primase_core_N_sf"/>
</dbReference>
<evidence type="ECO:0000256" key="9">
    <source>
        <dbReference type="ARBA" id="ARBA00022842"/>
    </source>
</evidence>
<evidence type="ECO:0000256" key="2">
    <source>
        <dbReference type="ARBA" id="ARBA00022515"/>
    </source>
</evidence>
<comment type="function">
    <text evidence="12 13">RNA polymerase that catalyzes the synthesis of short RNA molecules used as primers for DNA polymerase during DNA replication.</text>
</comment>
<dbReference type="NCBIfam" id="TIGR01391">
    <property type="entry name" value="dnaG"/>
    <property type="match status" value="1"/>
</dbReference>
<dbReference type="Gene3D" id="3.90.580.10">
    <property type="entry name" value="Zinc finger, CHC2-type domain"/>
    <property type="match status" value="1"/>
</dbReference>
<dbReference type="Gene3D" id="1.10.860.10">
    <property type="entry name" value="DNAb Helicase, Chain A"/>
    <property type="match status" value="1"/>
</dbReference>
<comment type="caution">
    <text evidence="16">The sequence shown here is derived from an EMBL/GenBank/DDBJ whole genome shotgun (WGS) entry which is preliminary data.</text>
</comment>
<dbReference type="InterPro" id="IPR013173">
    <property type="entry name" value="DNA_primase_DnaG_DnaB-bd_dom"/>
</dbReference>
<dbReference type="InterPro" id="IPR036977">
    <property type="entry name" value="DNA_primase_Znf_CHC2"/>
</dbReference>
<dbReference type="InterPro" id="IPR006171">
    <property type="entry name" value="TOPRIM_dom"/>
</dbReference>
<comment type="subunit">
    <text evidence="12">Monomer. Interacts with DnaB.</text>
</comment>
<evidence type="ECO:0000256" key="10">
    <source>
        <dbReference type="ARBA" id="ARBA00023125"/>
    </source>
</evidence>
<dbReference type="Gene3D" id="3.40.1360.10">
    <property type="match status" value="1"/>
</dbReference>
<keyword evidence="17" id="KW-1185">Reference proteome</keyword>
<keyword evidence="8 12" id="KW-0862">Zinc</keyword>
<dbReference type="Pfam" id="PF01807">
    <property type="entry name" value="Zn_ribbon_DnaG"/>
    <property type="match status" value="1"/>
</dbReference>
<keyword evidence="3 12" id="KW-0808">Transferase</keyword>
<dbReference type="InterPro" id="IPR019475">
    <property type="entry name" value="DNA_primase_DnaB-bd"/>
</dbReference>
<keyword evidence="10 12" id="KW-0238">DNA-binding</keyword>
<dbReference type="PANTHER" id="PTHR30313">
    <property type="entry name" value="DNA PRIMASE"/>
    <property type="match status" value="1"/>
</dbReference>
<dbReference type="InterPro" id="IPR006295">
    <property type="entry name" value="DNA_primase_DnaG"/>
</dbReference>
<protein>
    <recommendedName>
        <fullName evidence="12 13">DNA primase</fullName>
        <ecNumber evidence="12">2.7.7.101</ecNumber>
    </recommendedName>
</protein>
<dbReference type="InterPro" id="IPR050219">
    <property type="entry name" value="DnaG_primase"/>
</dbReference>
<organism evidence="16 17">
    <name type="scientific">Pseudomonas alliivorans</name>
    <dbReference type="NCBI Taxonomy" id="2810613"/>
    <lineage>
        <taxon>Bacteria</taxon>
        <taxon>Pseudomonadati</taxon>
        <taxon>Pseudomonadota</taxon>
        <taxon>Gammaproteobacteria</taxon>
        <taxon>Pseudomonadales</taxon>
        <taxon>Pseudomonadaceae</taxon>
        <taxon>Pseudomonas</taxon>
    </lineage>
</organism>
<dbReference type="SMART" id="SM00766">
    <property type="entry name" value="DnaG_DnaB_bind"/>
    <property type="match status" value="1"/>
</dbReference>
<keyword evidence="5 12" id="KW-0235">DNA replication</keyword>
<evidence type="ECO:0000256" key="14">
    <source>
        <dbReference type="SAM" id="MobiDB-lite"/>
    </source>
</evidence>
<dbReference type="Pfam" id="PF08278">
    <property type="entry name" value="DnaG_DnaB_bind"/>
    <property type="match status" value="1"/>
</dbReference>
<dbReference type="InterPro" id="IPR034151">
    <property type="entry name" value="TOPRIM_DnaG_bac"/>
</dbReference>
<dbReference type="SMART" id="SM00493">
    <property type="entry name" value="TOPRIM"/>
    <property type="match status" value="1"/>
</dbReference>
<dbReference type="Proteomes" id="UP000673197">
    <property type="component" value="Unassembled WGS sequence"/>
</dbReference>
<dbReference type="InterPro" id="IPR016136">
    <property type="entry name" value="DNA_helicase_N/primase_C"/>
</dbReference>
<name>A0ABS4C705_9PSED</name>
<dbReference type="Gene3D" id="1.20.50.20">
    <property type="entry name" value="DnaG, RNA polymerase domain, helical bundle"/>
    <property type="match status" value="1"/>
</dbReference>
<dbReference type="SUPFAM" id="SSF117023">
    <property type="entry name" value="DNA primase DnaG, C-terminal domain"/>
    <property type="match status" value="1"/>
</dbReference>
<dbReference type="SUPFAM" id="SSF57783">
    <property type="entry name" value="Zinc beta-ribbon"/>
    <property type="match status" value="1"/>
</dbReference>
<feature type="zinc finger region" description="CHC2-type" evidence="12">
    <location>
        <begin position="40"/>
        <end position="64"/>
    </location>
</feature>
<comment type="domain">
    <text evidence="12">Contains an N-terminal zinc-binding domain, a central core domain that contains the primase activity, and a C-terminal DnaB-binding domain.</text>
</comment>
<keyword evidence="11 12" id="KW-0804">Transcription</keyword>
<feature type="domain" description="Toprim" evidence="15">
    <location>
        <begin position="261"/>
        <end position="343"/>
    </location>
</feature>
<reference evidence="16 17" key="1">
    <citation type="journal article" date="2022" name="Syst. Appl. Microbiol.">
        <title>Pseudomonas alliivorans sp. nov., a plant-pathogenic bacterium isolated from onion foliage in Georgia, USA.</title>
        <authorList>
            <person name="Zhao M."/>
            <person name="Tyson C."/>
            <person name="Chen H.C."/>
            <person name="Paudel S."/>
            <person name="Gitaitis R."/>
            <person name="Kvitko B."/>
            <person name="Dutta B."/>
        </authorList>
    </citation>
    <scope>NUCLEOTIDE SEQUENCE [LARGE SCALE GENOMIC DNA]</scope>
    <source>
        <strain evidence="16 17">20GA0068</strain>
    </source>
</reference>
<proteinExistence type="inferred from homology"/>
<dbReference type="InterPro" id="IPR002694">
    <property type="entry name" value="Znf_CHC2"/>
</dbReference>
<dbReference type="RefSeq" id="WP_099228602.1">
    <property type="nucleotide sequence ID" value="NZ_JAFFZU010000010.1"/>
</dbReference>
<dbReference type="CDD" id="cd03364">
    <property type="entry name" value="TOPRIM_DnaG_primases"/>
    <property type="match status" value="1"/>
</dbReference>
<sequence>MAGLIPQSFIDDLLNRTDIVDVVSSRVQLKKTGKNYSACCPFHKEKTPSFSVSPDKQFYYCFGCGAGGNALGFIMDHDNLDFPQAVEDLAKAAGMEVPREQGVKGQKPRQPTDSPLYPLLTAAAEFYRQALKNHPTRRAAVDYLKGRGLSGEIARDFGLGFAPPGWDNLYKHLSSDSLQQKVMIDAGLLIENAETGKRYDRFRDRVMFPIRDSRGRVIAFGGRVLGDDKPKYLNSPETPVFHKGQELYGLFEARKYNRNLDEIIVVEGYMDVIALAQQGLRNAVATLGTATSEEHLKRLFRVVPNVLFCFDGDQAGRNAAWRALEATLSSLQDGRRARFLFLPEGEDPDTLVRSEGTDAFRARINQHAQPLADYFFEQLTKEADPRSLEGKAHMATLAAPLIDKVPGANLKTLMRQRLTEITGLTGEAVSQLVQSAPSEAPPSYDPYVDYDAMPDFADYQPQGGYEAQQEWTPKKTGGPNQKKWEKKPWDKKGKRGDFEPRAPRVPTAVEPPMQAALRTLLHHPELAEKVENASHFAAEDQSQAQLLVSLIEARQKNPNLRSLQLIARWHGTEQGRLLRALAEKEWLIEADNLEQQFFDTITSLSARQRERSLEHLISKARQTELSAEEKIQLRDLLNRNVPAQTPTSTGA</sequence>
<evidence type="ECO:0000256" key="11">
    <source>
        <dbReference type="ARBA" id="ARBA00023163"/>
    </source>
</evidence>
<dbReference type="SMART" id="SM00400">
    <property type="entry name" value="ZnF_CHCC"/>
    <property type="match status" value="1"/>
</dbReference>
<dbReference type="Gene3D" id="3.90.980.10">
    <property type="entry name" value="DNA primase, catalytic core, N-terminal domain"/>
    <property type="match status" value="1"/>
</dbReference>
<evidence type="ECO:0000256" key="7">
    <source>
        <dbReference type="ARBA" id="ARBA00022771"/>
    </source>
</evidence>
<dbReference type="EC" id="2.7.7.101" evidence="12"/>
<dbReference type="InterPro" id="IPR013264">
    <property type="entry name" value="DNAG_N"/>
</dbReference>
<feature type="region of interest" description="Disordered" evidence="14">
    <location>
        <begin position="465"/>
        <end position="506"/>
    </location>
</feature>
<evidence type="ECO:0000256" key="12">
    <source>
        <dbReference type="HAMAP-Rule" id="MF_00974"/>
    </source>
</evidence>
<evidence type="ECO:0000256" key="5">
    <source>
        <dbReference type="ARBA" id="ARBA00022705"/>
    </source>
</evidence>
<evidence type="ECO:0000313" key="16">
    <source>
        <dbReference type="EMBL" id="MBP0946081.1"/>
    </source>
</evidence>
<dbReference type="PIRSF" id="PIRSF002811">
    <property type="entry name" value="DnaG"/>
    <property type="match status" value="1"/>
</dbReference>
<keyword evidence="1 12" id="KW-0240">DNA-directed RNA polymerase</keyword>
<comment type="catalytic activity">
    <reaction evidence="12">
        <text>ssDNA + n NTP = ssDNA/pppN(pN)n-1 hybrid + (n-1) diphosphate.</text>
        <dbReference type="EC" id="2.7.7.101"/>
    </reaction>
</comment>
<evidence type="ECO:0000256" key="3">
    <source>
        <dbReference type="ARBA" id="ARBA00022679"/>
    </source>
</evidence>
<dbReference type="EMBL" id="JAFFZW010000003">
    <property type="protein sequence ID" value="MBP0946081.1"/>
    <property type="molecule type" value="Genomic_DNA"/>
</dbReference>